<evidence type="ECO:0000256" key="2">
    <source>
        <dbReference type="ARBA" id="ARBA00022448"/>
    </source>
</evidence>
<proteinExistence type="inferred from homology"/>
<name>A0ABN3U225_9ACTN</name>
<dbReference type="PANTHER" id="PTHR43649">
    <property type="entry name" value="ARABINOSE-BINDING PROTEIN-RELATED"/>
    <property type="match status" value="1"/>
</dbReference>
<evidence type="ECO:0000256" key="3">
    <source>
        <dbReference type="ARBA" id="ARBA00022729"/>
    </source>
</evidence>
<dbReference type="EMBL" id="BAAATZ010000006">
    <property type="protein sequence ID" value="GAA2722882.1"/>
    <property type="molecule type" value="Genomic_DNA"/>
</dbReference>
<accession>A0ABN3U225</accession>
<dbReference type="InterPro" id="IPR006059">
    <property type="entry name" value="SBP"/>
</dbReference>
<dbReference type="SUPFAM" id="SSF53850">
    <property type="entry name" value="Periplasmic binding protein-like II"/>
    <property type="match status" value="1"/>
</dbReference>
<evidence type="ECO:0000313" key="5">
    <source>
        <dbReference type="EMBL" id="GAA2722882.1"/>
    </source>
</evidence>
<evidence type="ECO:0000313" key="6">
    <source>
        <dbReference type="Proteomes" id="UP001501842"/>
    </source>
</evidence>
<evidence type="ECO:0000256" key="4">
    <source>
        <dbReference type="SAM" id="Phobius"/>
    </source>
</evidence>
<dbReference type="PANTHER" id="PTHR43649:SF34">
    <property type="entry name" value="ABC TRANSPORTER PERIPLASMIC-BINDING PROTEIN YCJN-RELATED"/>
    <property type="match status" value="1"/>
</dbReference>
<dbReference type="Proteomes" id="UP001501842">
    <property type="component" value="Unassembled WGS sequence"/>
</dbReference>
<keyword evidence="6" id="KW-1185">Reference proteome</keyword>
<keyword evidence="2" id="KW-0813">Transport</keyword>
<feature type="transmembrane region" description="Helical" evidence="4">
    <location>
        <begin position="7"/>
        <end position="29"/>
    </location>
</feature>
<comment type="similarity">
    <text evidence="1">Belongs to the bacterial solute-binding protein 1 family.</text>
</comment>
<dbReference type="InterPro" id="IPR050490">
    <property type="entry name" value="Bact_solute-bd_prot1"/>
</dbReference>
<comment type="caution">
    <text evidence="5">The sequence shown here is derived from an EMBL/GenBank/DDBJ whole genome shotgun (WGS) entry which is preliminary data.</text>
</comment>
<evidence type="ECO:0000256" key="1">
    <source>
        <dbReference type="ARBA" id="ARBA00008520"/>
    </source>
</evidence>
<keyword evidence="4" id="KW-0812">Transmembrane</keyword>
<reference evidence="5 6" key="1">
    <citation type="journal article" date="2019" name="Int. J. Syst. Evol. Microbiol.">
        <title>The Global Catalogue of Microorganisms (GCM) 10K type strain sequencing project: providing services to taxonomists for standard genome sequencing and annotation.</title>
        <authorList>
            <consortium name="The Broad Institute Genomics Platform"/>
            <consortium name="The Broad Institute Genome Sequencing Center for Infectious Disease"/>
            <person name="Wu L."/>
            <person name="Ma J."/>
        </authorList>
    </citation>
    <scope>NUCLEOTIDE SEQUENCE [LARGE SCALE GENOMIC DNA]</scope>
    <source>
        <strain evidence="5 6">JCM 8201</strain>
    </source>
</reference>
<keyword evidence="3" id="KW-0732">Signal</keyword>
<organism evidence="5 6">
    <name type="scientific">Actinocorallia aurantiaca</name>
    <dbReference type="NCBI Taxonomy" id="46204"/>
    <lineage>
        <taxon>Bacteria</taxon>
        <taxon>Bacillati</taxon>
        <taxon>Actinomycetota</taxon>
        <taxon>Actinomycetes</taxon>
        <taxon>Streptosporangiales</taxon>
        <taxon>Thermomonosporaceae</taxon>
        <taxon>Actinocorallia</taxon>
    </lineage>
</organism>
<keyword evidence="4" id="KW-1133">Transmembrane helix</keyword>
<dbReference type="RefSeq" id="WP_344449647.1">
    <property type="nucleotide sequence ID" value="NZ_BAAATZ010000006.1"/>
</dbReference>
<gene>
    <name evidence="5" type="ORF">GCM10010439_16680</name>
</gene>
<dbReference type="Pfam" id="PF13416">
    <property type="entry name" value="SBP_bac_8"/>
    <property type="match status" value="1"/>
</dbReference>
<dbReference type="Gene3D" id="3.40.190.10">
    <property type="entry name" value="Periplasmic binding protein-like II"/>
    <property type="match status" value="2"/>
</dbReference>
<sequence>MNKQKAVVAGAFVTGMVLVLAVLVTLKIWPDEHECPKRAGELVVLGGKDVSVGRELQSLIEGWPGVGGTGGDAVKARLRELPGTADLQHSQASATAQGGGCGVDVYLLDTPWIPQFAKAGWLHPLAEGTFEELKEHELIKPLVAGNLRRSGYYDGRLWAVPLHVDVPLLYYRKDLLEKYGGAQGRLSLGSWEEVWKGAERVLAGETGETLKAGYAAQLADYEGFTVNVLELTWAHGDADGDGAVPGGAALQALRSRLQALTGERPLIDPRSFSWHEDDATEAFRNGETVFLRNWPTAYPRLVQGLSGGAKEFGEKYGVVALPPSGEDGVRGVLGGQSLAVAANSPYRKEALELIRYLTGAQAQRSLFRCGGFAPGRAQIYYESGEDCAAHGSGAKSENVVRGLPAQYMPTLLEAIKGARPRPSSPYYTHYSRVFRALLRCGLQTPPSPDCGEGDEDWEETLAKALEGR</sequence>
<protein>
    <submittedName>
        <fullName evidence="5">ABC transporter substrate-binding protein</fullName>
    </submittedName>
</protein>
<keyword evidence="4" id="KW-0472">Membrane</keyword>